<dbReference type="Pfam" id="PF00583">
    <property type="entry name" value="Acetyltransf_1"/>
    <property type="match status" value="1"/>
</dbReference>
<dbReference type="RefSeq" id="WP_154543137.1">
    <property type="nucleotide sequence ID" value="NZ_VULO01000002.1"/>
</dbReference>
<feature type="domain" description="N-acetyltransferase" evidence="1">
    <location>
        <begin position="14"/>
        <end position="162"/>
    </location>
</feature>
<dbReference type="InterPro" id="IPR016181">
    <property type="entry name" value="Acyl_CoA_acyltransferase"/>
</dbReference>
<dbReference type="PROSITE" id="PS51186">
    <property type="entry name" value="GNAT"/>
    <property type="match status" value="1"/>
</dbReference>
<evidence type="ECO:0000313" key="2">
    <source>
        <dbReference type="EMBL" id="MSS83583.1"/>
    </source>
</evidence>
<dbReference type="Gene3D" id="3.40.630.30">
    <property type="match status" value="1"/>
</dbReference>
<keyword evidence="3" id="KW-1185">Reference proteome</keyword>
<accession>A0A6N7W504</accession>
<dbReference type="InterPro" id="IPR000182">
    <property type="entry name" value="GNAT_dom"/>
</dbReference>
<gene>
    <name evidence="2" type="ORF">FYJ24_02150</name>
</gene>
<evidence type="ECO:0000259" key="1">
    <source>
        <dbReference type="PROSITE" id="PS51186"/>
    </source>
</evidence>
<dbReference type="EMBL" id="VULO01000002">
    <property type="protein sequence ID" value="MSS83583.1"/>
    <property type="molecule type" value="Genomic_DNA"/>
</dbReference>
<sequence>MSEIDSHHDGPGRQFVREAKVSDAEFIASLQAASLTELFDDLSLDTPVAAQDLIENWREAVGQQSGGRVVLIAEDQGVSVGFAAMNEGEILALEVDASARCQGHGSRLLAALADLADVPELSMWLLPEQSGLIGLIQSAGFGPAGKRRTLESPGAPLVQHLWHATLDN</sequence>
<proteinExistence type="predicted"/>
<keyword evidence="2" id="KW-0808">Transferase</keyword>
<evidence type="ECO:0000313" key="3">
    <source>
        <dbReference type="Proteomes" id="UP000470875"/>
    </source>
</evidence>
<dbReference type="Proteomes" id="UP000470875">
    <property type="component" value="Unassembled WGS sequence"/>
</dbReference>
<comment type="caution">
    <text evidence="2">The sequence shown here is derived from an EMBL/GenBank/DDBJ whole genome shotgun (WGS) entry which is preliminary data.</text>
</comment>
<name>A0A6N7W504_9ACTO</name>
<protein>
    <submittedName>
        <fullName evidence="2">GNAT family N-acetyltransferase</fullName>
    </submittedName>
</protein>
<organism evidence="2 3">
    <name type="scientific">Scrofimicrobium canadense</name>
    <dbReference type="NCBI Taxonomy" id="2652290"/>
    <lineage>
        <taxon>Bacteria</taxon>
        <taxon>Bacillati</taxon>
        <taxon>Actinomycetota</taxon>
        <taxon>Actinomycetes</taxon>
        <taxon>Actinomycetales</taxon>
        <taxon>Actinomycetaceae</taxon>
        <taxon>Scrofimicrobium</taxon>
    </lineage>
</organism>
<dbReference type="GO" id="GO:0016747">
    <property type="term" value="F:acyltransferase activity, transferring groups other than amino-acyl groups"/>
    <property type="evidence" value="ECO:0007669"/>
    <property type="project" value="InterPro"/>
</dbReference>
<dbReference type="SUPFAM" id="SSF55729">
    <property type="entry name" value="Acyl-CoA N-acyltransferases (Nat)"/>
    <property type="match status" value="1"/>
</dbReference>
<dbReference type="AlphaFoldDB" id="A0A6N7W504"/>
<reference evidence="2 3" key="1">
    <citation type="submission" date="2019-08" db="EMBL/GenBank/DDBJ databases">
        <title>In-depth cultivation of the pig gut microbiome towards novel bacterial diversity and tailored functional studies.</title>
        <authorList>
            <person name="Wylensek D."/>
            <person name="Hitch T.C.A."/>
            <person name="Clavel T."/>
        </authorList>
    </citation>
    <scope>NUCLEOTIDE SEQUENCE [LARGE SCALE GENOMIC DNA]</scope>
    <source>
        <strain evidence="2 3">WB03_NA08</strain>
    </source>
</reference>